<proteinExistence type="predicted"/>
<gene>
    <name evidence="1" type="ORF">G4G71_12300</name>
</gene>
<organism evidence="1 2">
    <name type="scientific">Pseudomonas multiresinivorans</name>
    <dbReference type="NCBI Taxonomy" id="95301"/>
    <lineage>
        <taxon>Bacteria</taxon>
        <taxon>Pseudomonadati</taxon>
        <taxon>Pseudomonadota</taxon>
        <taxon>Gammaproteobacteria</taxon>
        <taxon>Pseudomonadales</taxon>
        <taxon>Pseudomonadaceae</taxon>
        <taxon>Pseudomonas</taxon>
    </lineage>
</organism>
<keyword evidence="2" id="KW-1185">Reference proteome</keyword>
<dbReference type="EMBL" id="CP048833">
    <property type="protein sequence ID" value="QJP08623.1"/>
    <property type="molecule type" value="Genomic_DNA"/>
</dbReference>
<dbReference type="KEGG" id="pmui:G4G71_12300"/>
<dbReference type="RefSeq" id="WP_169937984.1">
    <property type="nucleotide sequence ID" value="NZ_CP048833.1"/>
</dbReference>
<dbReference type="Proteomes" id="UP000502549">
    <property type="component" value="Chromosome"/>
</dbReference>
<accession>A0A7Z3BKS0</accession>
<protein>
    <submittedName>
        <fullName evidence="1">Uncharacterized protein</fullName>
    </submittedName>
</protein>
<evidence type="ECO:0000313" key="1">
    <source>
        <dbReference type="EMBL" id="QJP08623.1"/>
    </source>
</evidence>
<evidence type="ECO:0000313" key="2">
    <source>
        <dbReference type="Proteomes" id="UP000502549"/>
    </source>
</evidence>
<dbReference type="AlphaFoldDB" id="A0A7Z3BKS0"/>
<sequence>MLTQKVTFWMLLMDCGTGNQPGNDMQQPTTNTLERLDEDQVIHLTLRQLYLLGAEAASPGLCENHTDGRHPHIGSSPPGVLVATRAGMICPVCSMLGESHLVKVTSAEMEAATEAFFNDVPNTPQTYFTVQAKLSEWVEWEDSGTVLASLVVRPLANYLQALGKDLEANNHPGHRIDGFPLNLLLRVHNLAEHGSQIRKEILGWLETERALRPRNHWMDAITVSDDGELRFNNKLHTLAAWRGKQETYFKAAAEGFDKLKRGLGFVAHFQTKEDEVALTAPDTARLFPARPLERPVKELKAISSQLALLVEALEGKELAEVAAALQAALPRPLELTGGKDQAPALESSMDR</sequence>
<reference evidence="1 2" key="1">
    <citation type="submission" date="2020-02" db="EMBL/GenBank/DDBJ databases">
        <title>Complete genome sequence of Pseudomonas multiresinivorans ORNL1.</title>
        <authorList>
            <person name="Podar M."/>
        </authorList>
    </citation>
    <scope>NUCLEOTIDE SEQUENCE [LARGE SCALE GENOMIC DNA]</scope>
    <source>
        <strain evidence="2">populi</strain>
    </source>
</reference>
<name>A0A7Z3BKS0_9PSED</name>